<reference evidence="2" key="1">
    <citation type="journal article" date="2019" name="Gigascience">
        <title>De novo genome assembly of the endangered Acer yangbiense, a plant species with extremely small populations endemic to Yunnan Province, China.</title>
        <authorList>
            <person name="Yang J."/>
            <person name="Wariss H.M."/>
            <person name="Tao L."/>
            <person name="Zhang R."/>
            <person name="Yun Q."/>
            <person name="Hollingsworth P."/>
            <person name="Dao Z."/>
            <person name="Luo G."/>
            <person name="Guo H."/>
            <person name="Ma Y."/>
            <person name="Sun W."/>
        </authorList>
    </citation>
    <scope>NUCLEOTIDE SEQUENCE [LARGE SCALE GENOMIC DNA]</scope>
    <source>
        <strain evidence="2">cv. br00</strain>
    </source>
</reference>
<proteinExistence type="predicted"/>
<dbReference type="Proteomes" id="UP000326939">
    <property type="component" value="Chromosome 16"/>
</dbReference>
<name>A0A5N5JSA0_9ROSI</name>
<sequence>MEHAKPCSSSMASNASNCHLTATDGTPFADIGLYRSHVSSSSSPAETTTENEESTSNFACFWNDVSSSNQYVKAFKPSNPVPAYDSQITELKLIENLPMVAAMKSILYDDDASVLAEAQAMVSLHQQEAEYLSLIAELN</sequence>
<comment type="caution">
    <text evidence="1">The sequence shown here is derived from an EMBL/GenBank/DDBJ whole genome shotgun (WGS) entry which is preliminary data.</text>
</comment>
<dbReference type="AlphaFoldDB" id="A0A5N5JSA0"/>
<protein>
    <submittedName>
        <fullName evidence="1">Uncharacterized protein</fullName>
    </submittedName>
</protein>
<gene>
    <name evidence="1" type="ORF">DKX38_024542</name>
</gene>
<accession>A0A5N5JSA0</accession>
<evidence type="ECO:0000313" key="2">
    <source>
        <dbReference type="Proteomes" id="UP000326939"/>
    </source>
</evidence>
<dbReference type="EMBL" id="VDCV01000016">
    <property type="protein sequence ID" value="KAB5520223.1"/>
    <property type="molecule type" value="Genomic_DNA"/>
</dbReference>
<keyword evidence="2" id="KW-1185">Reference proteome</keyword>
<evidence type="ECO:0000313" key="1">
    <source>
        <dbReference type="EMBL" id="KAB5520223.1"/>
    </source>
</evidence>
<organism evidence="1 2">
    <name type="scientific">Salix brachista</name>
    <dbReference type="NCBI Taxonomy" id="2182728"/>
    <lineage>
        <taxon>Eukaryota</taxon>
        <taxon>Viridiplantae</taxon>
        <taxon>Streptophyta</taxon>
        <taxon>Embryophyta</taxon>
        <taxon>Tracheophyta</taxon>
        <taxon>Spermatophyta</taxon>
        <taxon>Magnoliopsida</taxon>
        <taxon>eudicotyledons</taxon>
        <taxon>Gunneridae</taxon>
        <taxon>Pentapetalae</taxon>
        <taxon>rosids</taxon>
        <taxon>fabids</taxon>
        <taxon>Malpighiales</taxon>
        <taxon>Salicaceae</taxon>
        <taxon>Saliceae</taxon>
        <taxon>Salix</taxon>
    </lineage>
</organism>